<keyword evidence="3" id="KW-1185">Reference proteome</keyword>
<gene>
    <name evidence="2" type="ORF">U27_06104</name>
</gene>
<dbReference type="AlphaFoldDB" id="A0A081C3H3"/>
<organism evidence="2 3">
    <name type="scientific">Vecturithrix granuli</name>
    <dbReference type="NCBI Taxonomy" id="1499967"/>
    <lineage>
        <taxon>Bacteria</taxon>
        <taxon>Candidatus Moduliflexota</taxon>
        <taxon>Candidatus Vecturitrichia</taxon>
        <taxon>Candidatus Vecturitrichales</taxon>
        <taxon>Candidatus Vecturitrichaceae</taxon>
        <taxon>Candidatus Vecturithrix</taxon>
    </lineage>
</organism>
<feature type="signal peptide" evidence="1">
    <location>
        <begin position="1"/>
        <end position="27"/>
    </location>
</feature>
<evidence type="ECO:0000313" key="2">
    <source>
        <dbReference type="EMBL" id="GAK59128.1"/>
    </source>
</evidence>
<reference evidence="2 3" key="1">
    <citation type="journal article" date="2015" name="PeerJ">
        <title>First genomic representation of candidate bacterial phylum KSB3 points to enhanced environmental sensing as a trigger of wastewater bulking.</title>
        <authorList>
            <person name="Sekiguchi Y."/>
            <person name="Ohashi A."/>
            <person name="Parks D.H."/>
            <person name="Yamauchi T."/>
            <person name="Tyson G.W."/>
            <person name="Hugenholtz P."/>
        </authorList>
    </citation>
    <scope>NUCLEOTIDE SEQUENCE [LARGE SCALE GENOMIC DNA]</scope>
</reference>
<sequence length="265" mass="30017">MNTMRRFVSVIAFLLMLWFLTTGLVSAQDNVCDANLVAPPGDPLGYQQREDRCEGRFIRNVASPVLLMFSLTESFEKYDLESKQPLMLEWRFPQSQRLNLRAHGLQAASPRLFYRMDTTRASETASFGWPPEVLDALNITPADLGVVGWVTYPMNGVEREIYLPLRLGQPQARGDSDRYEVVLWPGQELTEVYVSLATVDSQGSPVEFLWDGKTLAYGYYPPERGIAFDILKTELQRPGVYYLEIGATLRGGGVFTLEKRFYHAG</sequence>
<evidence type="ECO:0000256" key="1">
    <source>
        <dbReference type="SAM" id="SignalP"/>
    </source>
</evidence>
<protein>
    <submittedName>
        <fullName evidence="2">Uncharacterized protein</fullName>
    </submittedName>
</protein>
<dbReference type="EMBL" id="DF820469">
    <property type="protein sequence ID" value="GAK59128.1"/>
    <property type="molecule type" value="Genomic_DNA"/>
</dbReference>
<keyword evidence="1" id="KW-0732">Signal</keyword>
<dbReference type="STRING" id="1499967.U27_06104"/>
<dbReference type="Proteomes" id="UP000030661">
    <property type="component" value="Unassembled WGS sequence"/>
</dbReference>
<accession>A0A081C3H3</accession>
<evidence type="ECO:0000313" key="3">
    <source>
        <dbReference type="Proteomes" id="UP000030661"/>
    </source>
</evidence>
<dbReference type="HOGENOM" id="CLU_1048304_0_0_0"/>
<proteinExistence type="predicted"/>
<feature type="chain" id="PRO_5001755499" evidence="1">
    <location>
        <begin position="28"/>
        <end position="265"/>
    </location>
</feature>
<name>A0A081C3H3_VECG1</name>